<organism evidence="1 2">
    <name type="scientific">Rubroshorea leprosula</name>
    <dbReference type="NCBI Taxonomy" id="152421"/>
    <lineage>
        <taxon>Eukaryota</taxon>
        <taxon>Viridiplantae</taxon>
        <taxon>Streptophyta</taxon>
        <taxon>Embryophyta</taxon>
        <taxon>Tracheophyta</taxon>
        <taxon>Spermatophyta</taxon>
        <taxon>Magnoliopsida</taxon>
        <taxon>eudicotyledons</taxon>
        <taxon>Gunneridae</taxon>
        <taxon>Pentapetalae</taxon>
        <taxon>rosids</taxon>
        <taxon>malvids</taxon>
        <taxon>Malvales</taxon>
        <taxon>Dipterocarpaceae</taxon>
        <taxon>Rubroshorea</taxon>
    </lineage>
</organism>
<evidence type="ECO:0000313" key="2">
    <source>
        <dbReference type="Proteomes" id="UP001054252"/>
    </source>
</evidence>
<name>A0AAV5K0U8_9ROSI</name>
<proteinExistence type="predicted"/>
<comment type="caution">
    <text evidence="1">The sequence shown here is derived from an EMBL/GenBank/DDBJ whole genome shotgun (WGS) entry which is preliminary data.</text>
</comment>
<sequence length="45" mass="4755">MKTRAFFSSADTVISGDRETISPAGKGEDQELARILPRCLAATSG</sequence>
<dbReference type="Proteomes" id="UP001054252">
    <property type="component" value="Unassembled WGS sequence"/>
</dbReference>
<dbReference type="EMBL" id="BPVZ01000044">
    <property type="protein sequence ID" value="GKV16135.1"/>
    <property type="molecule type" value="Genomic_DNA"/>
</dbReference>
<reference evidence="1 2" key="1">
    <citation type="journal article" date="2021" name="Commun. Biol.">
        <title>The genome of Shorea leprosula (Dipterocarpaceae) highlights the ecological relevance of drought in aseasonal tropical rainforests.</title>
        <authorList>
            <person name="Ng K.K.S."/>
            <person name="Kobayashi M.J."/>
            <person name="Fawcett J.A."/>
            <person name="Hatakeyama M."/>
            <person name="Paape T."/>
            <person name="Ng C.H."/>
            <person name="Ang C.C."/>
            <person name="Tnah L.H."/>
            <person name="Lee C.T."/>
            <person name="Nishiyama T."/>
            <person name="Sese J."/>
            <person name="O'Brien M.J."/>
            <person name="Copetti D."/>
            <person name="Mohd Noor M.I."/>
            <person name="Ong R.C."/>
            <person name="Putra M."/>
            <person name="Sireger I.Z."/>
            <person name="Indrioko S."/>
            <person name="Kosugi Y."/>
            <person name="Izuno A."/>
            <person name="Isagi Y."/>
            <person name="Lee S.L."/>
            <person name="Shimizu K.K."/>
        </authorList>
    </citation>
    <scope>NUCLEOTIDE SEQUENCE [LARGE SCALE GENOMIC DNA]</scope>
    <source>
        <strain evidence="1">214</strain>
    </source>
</reference>
<protein>
    <submittedName>
        <fullName evidence="1">Uncharacterized protein</fullName>
    </submittedName>
</protein>
<gene>
    <name evidence="1" type="ORF">SLEP1_g26818</name>
</gene>
<accession>A0AAV5K0U8</accession>
<evidence type="ECO:0000313" key="1">
    <source>
        <dbReference type="EMBL" id="GKV16135.1"/>
    </source>
</evidence>
<dbReference type="AlphaFoldDB" id="A0AAV5K0U8"/>
<keyword evidence="2" id="KW-1185">Reference proteome</keyword>